<proteinExistence type="predicted"/>
<organism evidence="1 2">
    <name type="scientific">Bacillus thermozeamaize</name>
    <dbReference type="NCBI Taxonomy" id="230954"/>
    <lineage>
        <taxon>Bacteria</taxon>
        <taxon>Bacillati</taxon>
        <taxon>Bacillota</taxon>
        <taxon>Bacilli</taxon>
        <taxon>Bacillales</taxon>
        <taxon>Bacillaceae</taxon>
        <taxon>Bacillus</taxon>
    </lineage>
</organism>
<name>A0A1Y3PEF1_9BACI</name>
<gene>
    <name evidence="1" type="ORF">BAA01_09450</name>
</gene>
<protein>
    <submittedName>
        <fullName evidence="1">Uncharacterized protein</fullName>
    </submittedName>
</protein>
<dbReference type="EMBL" id="LZRT01000098">
    <property type="protein sequence ID" value="OUM85683.1"/>
    <property type="molecule type" value="Genomic_DNA"/>
</dbReference>
<evidence type="ECO:0000313" key="1">
    <source>
        <dbReference type="EMBL" id="OUM85683.1"/>
    </source>
</evidence>
<sequence>MAEAYRFFDSLPEDPREYTADQFAEYFRLFLTDGILNGGENLQVSANGTDMRTFVKAGYAWIQGYMYKNTEDLFISHSTAHSSLNRIDRIVIRLDKTLPNRYIRAFVKEGAPAENPVPPSLQRDDNIWEISLAQVLIEAGKSFVEPSQITDERFDNSVCGLVNSLIQVDTATMQQRFDSWLESVQGDWQQWFEEAQQQSPASKEEVQQVENNLAAHLADNANPHNVTAAQIGAPVLGTSNQAINKIKALDLRIDTRNTVLTYDGNGRLMRVEEKDGETIVKTTNLLYDANGNLTQVEEIAGGTTVTTTLTYTNGQLTSVSKAVS</sequence>
<dbReference type="Gene3D" id="2.180.10.10">
    <property type="entry name" value="RHS repeat-associated core"/>
    <property type="match status" value="1"/>
</dbReference>
<dbReference type="AlphaFoldDB" id="A0A1Y3PEF1"/>
<evidence type="ECO:0000313" key="2">
    <source>
        <dbReference type="Proteomes" id="UP000196475"/>
    </source>
</evidence>
<accession>A0A1Y3PEF1</accession>
<reference evidence="2" key="1">
    <citation type="submission" date="2016-06" db="EMBL/GenBank/DDBJ databases">
        <authorList>
            <person name="Nascimento L."/>
            <person name="Pereira R.V."/>
            <person name="Martins L.F."/>
            <person name="Quaggio R.B."/>
            <person name="Silva A.M."/>
            <person name="Setubal J.C."/>
        </authorList>
    </citation>
    <scope>NUCLEOTIDE SEQUENCE [LARGE SCALE GENOMIC DNA]</scope>
</reference>
<dbReference type="Proteomes" id="UP000196475">
    <property type="component" value="Unassembled WGS sequence"/>
</dbReference>
<comment type="caution">
    <text evidence="1">The sequence shown here is derived from an EMBL/GenBank/DDBJ whole genome shotgun (WGS) entry which is preliminary data.</text>
</comment>